<comment type="caution">
    <text evidence="1">The sequence shown here is derived from an EMBL/GenBank/DDBJ whole genome shotgun (WGS) entry which is preliminary data.</text>
</comment>
<dbReference type="AlphaFoldDB" id="A0AAW0P176"/>
<evidence type="ECO:0000313" key="2">
    <source>
        <dbReference type="Proteomes" id="UP001460270"/>
    </source>
</evidence>
<dbReference type="EMBL" id="JBBPFD010000011">
    <property type="protein sequence ID" value="KAK7907081.1"/>
    <property type="molecule type" value="Genomic_DNA"/>
</dbReference>
<sequence>MLEGDNKTVCELYDIMSTRRTKLQQRQKDSFFGIESNTLQTFSQYEATIKEDFSNFYQCAIKYLEKCAHAFIVDASPQQGLVGQSVLKEFSGTEWIENFRMTRASFMKLCCMMEDVMRPELVTVRAPIPVNMRVAIVLYKLASCSEYRVIANQFGVHKSTVLKFMHIFCNGMLKSVIQQLIKQPTLEEAREISSRFEKKFKLPQIIGCIDGTHVPILPPCDGYKDFVNRKGWPSYVLQAVVDDMYRLADERLHQLSSHHARTRVLQCLSQLGTNNSGDSIWETEIEVARSP</sequence>
<dbReference type="PANTHER" id="PTHR22930:SF206">
    <property type="entry name" value="NUCLEASE HARBI1"/>
    <property type="match status" value="1"/>
</dbReference>
<organism evidence="1 2">
    <name type="scientific">Mugilogobius chulae</name>
    <name type="common">yellowstripe goby</name>
    <dbReference type="NCBI Taxonomy" id="88201"/>
    <lineage>
        <taxon>Eukaryota</taxon>
        <taxon>Metazoa</taxon>
        <taxon>Chordata</taxon>
        <taxon>Craniata</taxon>
        <taxon>Vertebrata</taxon>
        <taxon>Euteleostomi</taxon>
        <taxon>Actinopterygii</taxon>
        <taxon>Neopterygii</taxon>
        <taxon>Teleostei</taxon>
        <taxon>Neoteleostei</taxon>
        <taxon>Acanthomorphata</taxon>
        <taxon>Gobiaria</taxon>
        <taxon>Gobiiformes</taxon>
        <taxon>Gobioidei</taxon>
        <taxon>Gobiidae</taxon>
        <taxon>Gobionellinae</taxon>
        <taxon>Mugilogobius</taxon>
    </lineage>
</organism>
<evidence type="ECO:0008006" key="3">
    <source>
        <dbReference type="Google" id="ProtNLM"/>
    </source>
</evidence>
<gene>
    <name evidence="1" type="ORF">WMY93_015693</name>
</gene>
<dbReference type="PANTHER" id="PTHR22930">
    <property type="match status" value="1"/>
</dbReference>
<keyword evidence="2" id="KW-1185">Reference proteome</keyword>
<reference evidence="2" key="1">
    <citation type="submission" date="2024-04" db="EMBL/GenBank/DDBJ databases">
        <title>Salinicola lusitanus LLJ914,a marine bacterium isolated from the Okinawa Trough.</title>
        <authorList>
            <person name="Li J."/>
        </authorList>
    </citation>
    <scope>NUCLEOTIDE SEQUENCE [LARGE SCALE GENOMIC DNA]</scope>
</reference>
<evidence type="ECO:0000313" key="1">
    <source>
        <dbReference type="EMBL" id="KAK7907081.1"/>
    </source>
</evidence>
<dbReference type="Proteomes" id="UP001460270">
    <property type="component" value="Unassembled WGS sequence"/>
</dbReference>
<proteinExistence type="predicted"/>
<accession>A0AAW0P176</accession>
<dbReference type="InterPro" id="IPR045249">
    <property type="entry name" value="HARBI1-like"/>
</dbReference>
<name>A0AAW0P176_9GOBI</name>
<protein>
    <recommendedName>
        <fullName evidence="3">DDE Tnp4 domain-containing protein</fullName>
    </recommendedName>
</protein>